<keyword evidence="12" id="KW-0735">Signal-anchor</keyword>
<feature type="domain" description="Fringe-like glycosyltransferase" evidence="25">
    <location>
        <begin position="146"/>
        <end position="310"/>
    </location>
</feature>
<dbReference type="GO" id="GO:0016263">
    <property type="term" value="F:glycoprotein-N-acetylgalactosamine 3-beta-galactosyltransferase activity"/>
    <property type="evidence" value="ECO:0007669"/>
    <property type="project" value="UniProtKB-EC"/>
</dbReference>
<keyword evidence="13 24" id="KW-1133">Transmembrane helix</keyword>
<keyword evidence="16" id="KW-0325">Glycoprotein</keyword>
<keyword evidence="8 26" id="KW-0808">Transferase</keyword>
<feature type="non-terminal residue" evidence="26">
    <location>
        <position position="1"/>
    </location>
</feature>
<dbReference type="PANTHER" id="PTHR23033:SF14">
    <property type="entry name" value="GLYCOPROTEIN-N-ACETYLGALACTOSAMINE 3-BETA-GALACTOSYLTRANSFERASE 1-RELATED"/>
    <property type="match status" value="1"/>
</dbReference>
<reference evidence="26" key="2">
    <citation type="journal article" date="2015" name="J. Proteomics">
        <title>Sexual differences in the sialomes of the zebra tick, Rhipicephalus pulchellus.</title>
        <authorList>
            <person name="Tan A.W."/>
            <person name="Francischetti I.M."/>
            <person name="Slovak M."/>
            <person name="Kini R.M."/>
            <person name="Ribeiro J.M."/>
        </authorList>
    </citation>
    <scope>NUCLEOTIDE SEQUENCE</scope>
    <source>
        <tissue evidence="26">Salivary gland</tissue>
    </source>
</reference>
<evidence type="ECO:0000313" key="26">
    <source>
        <dbReference type="EMBL" id="JAA63503.1"/>
    </source>
</evidence>
<feature type="region of interest" description="Disordered" evidence="23">
    <location>
        <begin position="97"/>
        <end position="128"/>
    </location>
</feature>
<evidence type="ECO:0000256" key="12">
    <source>
        <dbReference type="ARBA" id="ARBA00022968"/>
    </source>
</evidence>
<dbReference type="EC" id="2.4.1.122" evidence="6"/>
<keyword evidence="14 24" id="KW-0472">Membrane</keyword>
<evidence type="ECO:0000256" key="22">
    <source>
        <dbReference type="ARBA" id="ARBA00059245"/>
    </source>
</evidence>
<evidence type="ECO:0000256" key="16">
    <source>
        <dbReference type="ARBA" id="ARBA00023180"/>
    </source>
</evidence>
<keyword evidence="10" id="KW-0479">Metal-binding</keyword>
<dbReference type="PANTHER" id="PTHR23033">
    <property type="entry name" value="BETA1,3-GALACTOSYLTRANSFERASE"/>
    <property type="match status" value="1"/>
</dbReference>
<comment type="cofactor">
    <cofactor evidence="1">
        <name>Mn(2+)</name>
        <dbReference type="ChEBI" id="CHEBI:29035"/>
    </cofactor>
</comment>
<evidence type="ECO:0000256" key="18">
    <source>
        <dbReference type="ARBA" id="ARBA00040898"/>
    </source>
</evidence>
<sequence>RRVRVLARRKSDGRGAVEQLSTGCNTDAKAMESGRQQGASGGGAWLPAPRGFLLPLGTGITFGFGCAYLLLSVLSLDHPAVAPWLLARRKPNSFLSATGPHADHWEDEEPPAPEVPLAGHGPDDEFHHSDEDRVAAELRRQVRVLCWVMTQPRNHAKKARHVKATWGRRCNTLLFMSTQTDPQLPAVALNVTESRNHLWAKTKAAFDYVARHHMHDHDWFLKADDDTYVVLENLRYFLRDKNASQAVYYGCRFKPYVKQGYMSGGAGYVLSREALRRLAQRRPQDGCRADAGGAEDVEMGRCLQRLGVAAGDSRDAVGRGRFFPLVPESHLIPGQMPKDFWFWSYTYYPVKEGMDCCSDTAISFHYVSPNMMYVMEYLVYHLRPYGIDTSIRPKAPGNQRATNRTNVS</sequence>
<evidence type="ECO:0000256" key="17">
    <source>
        <dbReference type="ARBA" id="ARBA00023211"/>
    </source>
</evidence>
<comment type="subcellular location">
    <subcellularLocation>
        <location evidence="2">Membrane</location>
        <topology evidence="2">Single-pass type II membrane protein</topology>
    </subcellularLocation>
</comment>
<accession>L7MJP9</accession>
<evidence type="ECO:0000256" key="5">
    <source>
        <dbReference type="ARBA" id="ARBA00011748"/>
    </source>
</evidence>
<evidence type="ECO:0000256" key="3">
    <source>
        <dbReference type="ARBA" id="ARBA00004922"/>
    </source>
</evidence>
<dbReference type="EMBL" id="GACK01001531">
    <property type="protein sequence ID" value="JAA63503.1"/>
    <property type="molecule type" value="mRNA"/>
</dbReference>
<dbReference type="GO" id="GO:0030145">
    <property type="term" value="F:manganese ion binding"/>
    <property type="evidence" value="ECO:0007669"/>
    <property type="project" value="UniProtKB-ARBA"/>
</dbReference>
<evidence type="ECO:0000256" key="24">
    <source>
        <dbReference type="SAM" id="Phobius"/>
    </source>
</evidence>
<evidence type="ECO:0000256" key="10">
    <source>
        <dbReference type="ARBA" id="ARBA00022723"/>
    </source>
</evidence>
<reference evidence="26" key="1">
    <citation type="submission" date="2012-11" db="EMBL/GenBank/DDBJ databases">
        <authorList>
            <person name="Lucero-Rivera Y.E."/>
            <person name="Tovar-Ramirez D."/>
        </authorList>
    </citation>
    <scope>NUCLEOTIDE SEQUENCE</scope>
    <source>
        <tissue evidence="26">Salivary gland</tissue>
    </source>
</reference>
<evidence type="ECO:0000256" key="14">
    <source>
        <dbReference type="ARBA" id="ARBA00023136"/>
    </source>
</evidence>
<keyword evidence="17" id="KW-0464">Manganese</keyword>
<evidence type="ECO:0000256" key="19">
    <source>
        <dbReference type="ARBA" id="ARBA00041226"/>
    </source>
</evidence>
<keyword evidence="11" id="KW-0547">Nucleotide-binding</keyword>
<evidence type="ECO:0000256" key="1">
    <source>
        <dbReference type="ARBA" id="ARBA00001936"/>
    </source>
</evidence>
<evidence type="ECO:0000256" key="11">
    <source>
        <dbReference type="ARBA" id="ARBA00022741"/>
    </source>
</evidence>
<protein>
    <recommendedName>
        <fullName evidence="18">Glycoprotein-N-acetylgalactosamine 3-beta-galactosyltransferase 1</fullName>
        <ecNumber evidence="6">2.4.1.122</ecNumber>
    </recommendedName>
    <alternativeName>
        <fullName evidence="20">Core 1 O-glycan T-synthase</fullName>
    </alternativeName>
    <alternativeName>
        <fullName evidence="21">Core 1 UDP-galactose:N-acetylgalactosamine-alpha-R beta 1,3-galactosyltransferase 1</fullName>
    </alternativeName>
    <alternativeName>
        <fullName evidence="19">Core 1 beta1,3-galactosyltransferase 1</fullName>
    </alternativeName>
</protein>
<evidence type="ECO:0000256" key="23">
    <source>
        <dbReference type="SAM" id="MobiDB-lite"/>
    </source>
</evidence>
<dbReference type="UniPathway" id="UPA00378"/>
<evidence type="ECO:0000256" key="20">
    <source>
        <dbReference type="ARBA" id="ARBA00042009"/>
    </source>
</evidence>
<keyword evidence="15" id="KW-1015">Disulfide bond</keyword>
<keyword evidence="7 26" id="KW-0328">Glycosyltransferase</keyword>
<keyword evidence="9 24" id="KW-0812">Transmembrane</keyword>
<feature type="transmembrane region" description="Helical" evidence="24">
    <location>
        <begin position="52"/>
        <end position="71"/>
    </location>
</feature>
<evidence type="ECO:0000256" key="21">
    <source>
        <dbReference type="ARBA" id="ARBA00043065"/>
    </source>
</evidence>
<dbReference type="InterPro" id="IPR026050">
    <property type="entry name" value="C1GALT1/C1GALT1_chp1"/>
</dbReference>
<evidence type="ECO:0000256" key="7">
    <source>
        <dbReference type="ARBA" id="ARBA00022676"/>
    </source>
</evidence>
<dbReference type="Pfam" id="PF02434">
    <property type="entry name" value="Fringe"/>
    <property type="match status" value="1"/>
</dbReference>
<organism evidence="26">
    <name type="scientific">Rhipicephalus pulchellus</name>
    <name type="common">Yellow backed tick</name>
    <name type="synonym">Dermacentor pulchellus</name>
    <dbReference type="NCBI Taxonomy" id="72859"/>
    <lineage>
        <taxon>Eukaryota</taxon>
        <taxon>Metazoa</taxon>
        <taxon>Ecdysozoa</taxon>
        <taxon>Arthropoda</taxon>
        <taxon>Chelicerata</taxon>
        <taxon>Arachnida</taxon>
        <taxon>Acari</taxon>
        <taxon>Parasitiformes</taxon>
        <taxon>Ixodida</taxon>
        <taxon>Ixodoidea</taxon>
        <taxon>Ixodidae</taxon>
        <taxon>Rhipicephalinae</taxon>
        <taxon>Rhipicephalus</taxon>
        <taxon>Rhipicephalus</taxon>
    </lineage>
</organism>
<evidence type="ECO:0000256" key="13">
    <source>
        <dbReference type="ARBA" id="ARBA00022989"/>
    </source>
</evidence>
<evidence type="ECO:0000256" key="9">
    <source>
        <dbReference type="ARBA" id="ARBA00022692"/>
    </source>
</evidence>
<evidence type="ECO:0000256" key="4">
    <source>
        <dbReference type="ARBA" id="ARBA00006462"/>
    </source>
</evidence>
<name>L7MJP9_RHIPC</name>
<evidence type="ECO:0000256" key="6">
    <source>
        <dbReference type="ARBA" id="ARBA00012557"/>
    </source>
</evidence>
<dbReference type="Gene3D" id="3.90.550.50">
    <property type="match status" value="1"/>
</dbReference>
<evidence type="ECO:0000256" key="2">
    <source>
        <dbReference type="ARBA" id="ARBA00004606"/>
    </source>
</evidence>
<dbReference type="InterPro" id="IPR003378">
    <property type="entry name" value="Fringe-like_glycosylTrfase"/>
</dbReference>
<comment type="pathway">
    <text evidence="3">Protein modification; protein glycosylation.</text>
</comment>
<evidence type="ECO:0000259" key="25">
    <source>
        <dbReference type="Pfam" id="PF02434"/>
    </source>
</evidence>
<dbReference type="AlphaFoldDB" id="L7MJP9"/>
<evidence type="ECO:0000256" key="15">
    <source>
        <dbReference type="ARBA" id="ARBA00023157"/>
    </source>
</evidence>
<comment type="function">
    <text evidence="22">Glycosyltransferase that generates the core 1 O-glycan Gal-beta1-3GalNAc-alpha1-Ser/Thr (T antigen), which is a precursor for many extended O-glycans in glycoproteins.</text>
</comment>
<dbReference type="GO" id="GO:0016020">
    <property type="term" value="C:membrane"/>
    <property type="evidence" value="ECO:0007669"/>
    <property type="project" value="UniProtKB-SubCell"/>
</dbReference>
<proteinExistence type="evidence at transcript level"/>
<comment type="subunit">
    <text evidence="5">Homodimer; disulfide-linked.</text>
</comment>
<dbReference type="GO" id="GO:0000166">
    <property type="term" value="F:nucleotide binding"/>
    <property type="evidence" value="ECO:0007669"/>
    <property type="project" value="UniProtKB-KW"/>
</dbReference>
<dbReference type="FunFam" id="3.90.550.50:FF:000017">
    <property type="entry name" value="Glycoprotein-N-acetylgalactosamine 3-beta-galactosyltransferase 1"/>
    <property type="match status" value="1"/>
</dbReference>
<comment type="similarity">
    <text evidence="4">Belongs to the glycosyltransferase 31 family. Beta3-Gal-T subfamily.</text>
</comment>
<evidence type="ECO:0000256" key="8">
    <source>
        <dbReference type="ARBA" id="ARBA00022679"/>
    </source>
</evidence>